<dbReference type="Gene3D" id="3.40.50.450">
    <property type="match status" value="1"/>
</dbReference>
<evidence type="ECO:0000313" key="2">
    <source>
        <dbReference type="EMBL" id="RNL62700.1"/>
    </source>
</evidence>
<accession>A0A3N0CGX9</accession>
<evidence type="ECO:0000256" key="1">
    <source>
        <dbReference type="SAM" id="MobiDB-lite"/>
    </source>
</evidence>
<dbReference type="Proteomes" id="UP000267128">
    <property type="component" value="Unassembled WGS sequence"/>
</dbReference>
<gene>
    <name evidence="2" type="ORF">EFK50_13185</name>
</gene>
<keyword evidence="3" id="KW-1185">Reference proteome</keyword>
<organism evidence="2 3">
    <name type="scientific">Nocardioides marmoriginsengisoli</name>
    <dbReference type="NCBI Taxonomy" id="661483"/>
    <lineage>
        <taxon>Bacteria</taxon>
        <taxon>Bacillati</taxon>
        <taxon>Actinomycetota</taxon>
        <taxon>Actinomycetes</taxon>
        <taxon>Propionibacteriales</taxon>
        <taxon>Nocardioidaceae</taxon>
        <taxon>Nocardioides</taxon>
    </lineage>
</organism>
<dbReference type="AlphaFoldDB" id="A0A3N0CGX9"/>
<reference evidence="2 3" key="1">
    <citation type="submission" date="2018-11" db="EMBL/GenBank/DDBJ databases">
        <authorList>
            <person name="Li F."/>
        </authorList>
    </citation>
    <scope>NUCLEOTIDE SEQUENCE [LARGE SCALE GENOMIC DNA]</scope>
    <source>
        <strain evidence="2 3">Gsoil 097</strain>
    </source>
</reference>
<sequence>MADNTAHTVQHLEEHELFALLLVALKLHAGREAPVGADVTFETEAADLDRAQVTNIAHAHRRTCAEVAESSLESLASVMAALATHIAFADLLDDPELRRLYASVVSDSLAGRNQHFIEWDDDQTFPPALDQARNSGSQGPLLDWYEDHLEPQPAIQLFAVIIGAMTDGEEMKIKAVRSRATAVKLVLERHGYAVHAPCTGPPSGRDPAVVVQDDVDKIARADIVIALLDPAAHGVGILLGEAARSHPAVIFVAEACTDITPLAAIVGDPDPTRVTYITDASMATEVERALIRRRDALRARAARRRLKATNSMETYDEYSQAYRFALDSGLTLEVPDHPDYRVRLICTSMTSFRAATQTELEDICTALNDLLYGPDQFEKPAEAAQESEPGAEDTSIADKPSVDGKGDVVEDDQDDEFVEEWDQPSLFQDFTRHTEAATGELPPGWRKVNPLTERELNFAEISNEFLELNQREFRRMVHEARVVRYRESLAGAGVSRAHFGDARAWLTFWKVNLGRP</sequence>
<dbReference type="RefSeq" id="WP_123227995.1">
    <property type="nucleotide sequence ID" value="NZ_RJSE01000007.1"/>
</dbReference>
<name>A0A3N0CGX9_9ACTN</name>
<dbReference type="EMBL" id="RJSE01000007">
    <property type="protein sequence ID" value="RNL62700.1"/>
    <property type="molecule type" value="Genomic_DNA"/>
</dbReference>
<comment type="caution">
    <text evidence="2">The sequence shown here is derived from an EMBL/GenBank/DDBJ whole genome shotgun (WGS) entry which is preliminary data.</text>
</comment>
<proteinExistence type="predicted"/>
<evidence type="ECO:0000313" key="3">
    <source>
        <dbReference type="Proteomes" id="UP000267128"/>
    </source>
</evidence>
<protein>
    <submittedName>
        <fullName evidence="2">Uncharacterized protein</fullName>
    </submittedName>
</protein>
<feature type="region of interest" description="Disordered" evidence="1">
    <location>
        <begin position="379"/>
        <end position="409"/>
    </location>
</feature>